<organism evidence="1 2">
    <name type="scientific">Dendrobium catenatum</name>
    <dbReference type="NCBI Taxonomy" id="906689"/>
    <lineage>
        <taxon>Eukaryota</taxon>
        <taxon>Viridiplantae</taxon>
        <taxon>Streptophyta</taxon>
        <taxon>Embryophyta</taxon>
        <taxon>Tracheophyta</taxon>
        <taxon>Spermatophyta</taxon>
        <taxon>Magnoliopsida</taxon>
        <taxon>Liliopsida</taxon>
        <taxon>Asparagales</taxon>
        <taxon>Orchidaceae</taxon>
        <taxon>Epidendroideae</taxon>
        <taxon>Malaxideae</taxon>
        <taxon>Dendrobiinae</taxon>
        <taxon>Dendrobium</taxon>
    </lineage>
</organism>
<keyword evidence="1" id="KW-0675">Receptor</keyword>
<keyword evidence="1" id="KW-0418">Kinase</keyword>
<dbReference type="EMBL" id="KZ504915">
    <property type="protein sequence ID" value="PKU60837.1"/>
    <property type="molecule type" value="Genomic_DNA"/>
</dbReference>
<evidence type="ECO:0000313" key="1">
    <source>
        <dbReference type="EMBL" id="PKU60837.1"/>
    </source>
</evidence>
<reference evidence="1 2" key="2">
    <citation type="journal article" date="2017" name="Nature">
        <title>The Apostasia genome and the evolution of orchids.</title>
        <authorList>
            <person name="Zhang G.Q."/>
            <person name="Liu K.W."/>
            <person name="Li Z."/>
            <person name="Lohaus R."/>
            <person name="Hsiao Y.Y."/>
            <person name="Niu S.C."/>
            <person name="Wang J.Y."/>
            <person name="Lin Y.C."/>
            <person name="Xu Q."/>
            <person name="Chen L.J."/>
            <person name="Yoshida K."/>
            <person name="Fujiwara S."/>
            <person name="Wang Z.W."/>
            <person name="Zhang Y.Q."/>
            <person name="Mitsuda N."/>
            <person name="Wang M."/>
            <person name="Liu G.H."/>
            <person name="Pecoraro L."/>
            <person name="Huang H.X."/>
            <person name="Xiao X.J."/>
            <person name="Lin M."/>
            <person name="Wu X.Y."/>
            <person name="Wu W.L."/>
            <person name="Chen Y.Y."/>
            <person name="Chang S.B."/>
            <person name="Sakamoto S."/>
            <person name="Ohme-Takagi M."/>
            <person name="Yagi M."/>
            <person name="Zeng S.J."/>
            <person name="Shen C.Y."/>
            <person name="Yeh C.M."/>
            <person name="Luo Y.B."/>
            <person name="Tsai W.C."/>
            <person name="Van de Peer Y."/>
            <person name="Liu Z.J."/>
        </authorList>
    </citation>
    <scope>NUCLEOTIDE SEQUENCE [LARGE SCALE GENOMIC DNA]</scope>
    <source>
        <tissue evidence="1">The whole plant</tissue>
    </source>
</reference>
<accession>A0A2I0VBQ5</accession>
<sequence length="70" mass="7586">MLREATNGEVEEIVDRYLVGEYDKGEVAVMAAISAVCIGENPSLRPSMADIVRIIEEKMPSAISTVDCKA</sequence>
<dbReference type="Gene3D" id="1.10.510.10">
    <property type="entry name" value="Transferase(Phosphotransferase) domain 1"/>
    <property type="match status" value="1"/>
</dbReference>
<dbReference type="Proteomes" id="UP000233837">
    <property type="component" value="Unassembled WGS sequence"/>
</dbReference>
<dbReference type="GO" id="GO:0016301">
    <property type="term" value="F:kinase activity"/>
    <property type="evidence" value="ECO:0007669"/>
    <property type="project" value="UniProtKB-KW"/>
</dbReference>
<gene>
    <name evidence="1" type="primary">RFK1</name>
    <name evidence="1" type="ORF">MA16_Dca029241</name>
</gene>
<keyword evidence="1" id="KW-0808">Transferase</keyword>
<keyword evidence="2" id="KW-1185">Reference proteome</keyword>
<protein>
    <submittedName>
        <fullName evidence="1">Putative LRR receptor-like serine/threonine-protein kinase</fullName>
    </submittedName>
</protein>
<name>A0A2I0VBQ5_9ASPA</name>
<dbReference type="AlphaFoldDB" id="A0A2I0VBQ5"/>
<evidence type="ECO:0000313" key="2">
    <source>
        <dbReference type="Proteomes" id="UP000233837"/>
    </source>
</evidence>
<reference evidence="1 2" key="1">
    <citation type="journal article" date="2016" name="Sci. Rep.">
        <title>The Dendrobium catenatum Lindl. genome sequence provides insights into polysaccharide synthase, floral development and adaptive evolution.</title>
        <authorList>
            <person name="Zhang G.Q."/>
            <person name="Xu Q."/>
            <person name="Bian C."/>
            <person name="Tsai W.C."/>
            <person name="Yeh C.M."/>
            <person name="Liu K.W."/>
            <person name="Yoshida K."/>
            <person name="Zhang L.S."/>
            <person name="Chang S.B."/>
            <person name="Chen F."/>
            <person name="Shi Y."/>
            <person name="Su Y.Y."/>
            <person name="Zhang Y.Q."/>
            <person name="Chen L.J."/>
            <person name="Yin Y."/>
            <person name="Lin M."/>
            <person name="Huang H."/>
            <person name="Deng H."/>
            <person name="Wang Z.W."/>
            <person name="Zhu S.L."/>
            <person name="Zhao X."/>
            <person name="Deng C."/>
            <person name="Niu S.C."/>
            <person name="Huang J."/>
            <person name="Wang M."/>
            <person name="Liu G.H."/>
            <person name="Yang H.J."/>
            <person name="Xiao X.J."/>
            <person name="Hsiao Y.Y."/>
            <person name="Wu W.L."/>
            <person name="Chen Y.Y."/>
            <person name="Mitsuda N."/>
            <person name="Ohme-Takagi M."/>
            <person name="Luo Y.B."/>
            <person name="Van de Peer Y."/>
            <person name="Liu Z.J."/>
        </authorList>
    </citation>
    <scope>NUCLEOTIDE SEQUENCE [LARGE SCALE GENOMIC DNA]</scope>
    <source>
        <tissue evidence="1">The whole plant</tissue>
    </source>
</reference>
<proteinExistence type="predicted"/>